<keyword evidence="9" id="KW-1185">Reference proteome</keyword>
<feature type="compositionally biased region" description="Basic residues" evidence="6">
    <location>
        <begin position="1"/>
        <end position="13"/>
    </location>
</feature>
<keyword evidence="4 5" id="KW-0694">RNA-binding</keyword>
<evidence type="ECO:0000256" key="5">
    <source>
        <dbReference type="PROSITE-ProRule" id="PRU01023"/>
    </source>
</evidence>
<evidence type="ECO:0000256" key="6">
    <source>
        <dbReference type="SAM" id="MobiDB-lite"/>
    </source>
</evidence>
<evidence type="ECO:0000256" key="3">
    <source>
        <dbReference type="ARBA" id="ARBA00022691"/>
    </source>
</evidence>
<dbReference type="Gene3D" id="3.40.50.150">
    <property type="entry name" value="Vaccinia Virus protein VP39"/>
    <property type="match status" value="1"/>
</dbReference>
<proteinExistence type="inferred from homology"/>
<dbReference type="InterPro" id="IPR029063">
    <property type="entry name" value="SAM-dependent_MTases_sf"/>
</dbReference>
<feature type="binding site" evidence="5">
    <location>
        <position position="209"/>
    </location>
    <ligand>
        <name>S-adenosyl-L-methionine</name>
        <dbReference type="ChEBI" id="CHEBI:59789"/>
    </ligand>
</feature>
<dbReference type="Proteomes" id="UP001430306">
    <property type="component" value="Unassembled WGS sequence"/>
</dbReference>
<organism evidence="8 9">
    <name type="scientific">Rhodopirellula halodulae</name>
    <dbReference type="NCBI Taxonomy" id="2894198"/>
    <lineage>
        <taxon>Bacteria</taxon>
        <taxon>Pseudomonadati</taxon>
        <taxon>Planctomycetota</taxon>
        <taxon>Planctomycetia</taxon>
        <taxon>Pirellulales</taxon>
        <taxon>Pirellulaceae</taxon>
        <taxon>Rhodopirellula</taxon>
    </lineage>
</organism>
<feature type="binding site" evidence="5">
    <location>
        <begin position="140"/>
        <end position="146"/>
    </location>
    <ligand>
        <name>S-adenosyl-L-methionine</name>
        <dbReference type="ChEBI" id="CHEBI:59789"/>
    </ligand>
</feature>
<dbReference type="EMBL" id="JAJKFW010000020">
    <property type="protein sequence ID" value="MCC9642401.1"/>
    <property type="molecule type" value="Genomic_DNA"/>
</dbReference>
<dbReference type="RefSeq" id="WP_230273208.1">
    <property type="nucleotide sequence ID" value="NZ_JAJKFW010000020.1"/>
</dbReference>
<keyword evidence="2 5" id="KW-0808">Transferase</keyword>
<dbReference type="InterPro" id="IPR023267">
    <property type="entry name" value="RCMT"/>
</dbReference>
<evidence type="ECO:0000313" key="9">
    <source>
        <dbReference type="Proteomes" id="UP001430306"/>
    </source>
</evidence>
<dbReference type="PANTHER" id="PTHR22807">
    <property type="entry name" value="NOP2 YEAST -RELATED NOL1/NOP2/FMU SUN DOMAIN-CONTAINING"/>
    <property type="match status" value="1"/>
</dbReference>
<dbReference type="CDD" id="cd02440">
    <property type="entry name" value="AdoMet_MTases"/>
    <property type="match status" value="1"/>
</dbReference>
<keyword evidence="3 5" id="KW-0949">S-adenosyl-L-methionine</keyword>
<gene>
    <name evidence="8" type="ORF">LOC71_08960</name>
</gene>
<evidence type="ECO:0000256" key="4">
    <source>
        <dbReference type="ARBA" id="ARBA00022884"/>
    </source>
</evidence>
<feature type="domain" description="SAM-dependent MTase RsmB/NOP-type" evidence="7">
    <location>
        <begin position="37"/>
        <end position="322"/>
    </location>
</feature>
<protein>
    <submittedName>
        <fullName evidence="8">SAM-dependent methyltransferase</fullName>
    </submittedName>
</protein>
<dbReference type="Gene3D" id="2.30.130.60">
    <property type="match status" value="1"/>
</dbReference>
<feature type="binding site" evidence="5">
    <location>
        <position position="191"/>
    </location>
    <ligand>
        <name>S-adenosyl-L-methionine</name>
        <dbReference type="ChEBI" id="CHEBI:59789"/>
    </ligand>
</feature>
<reference evidence="8" key="1">
    <citation type="submission" date="2021-11" db="EMBL/GenBank/DDBJ databases">
        <title>Genome sequence.</title>
        <authorList>
            <person name="Sun Q."/>
        </authorList>
    </citation>
    <scope>NUCLEOTIDE SEQUENCE</scope>
    <source>
        <strain evidence="8">JC740</strain>
    </source>
</reference>
<dbReference type="Pfam" id="PF13636">
    <property type="entry name" value="Methyltranf_PUA"/>
    <property type="match status" value="1"/>
</dbReference>
<feature type="active site" description="Nucleophile" evidence="5">
    <location>
        <position position="262"/>
    </location>
</feature>
<comment type="similarity">
    <text evidence="5">Belongs to the class I-like SAM-binding methyltransferase superfamily. RsmB/NOP family.</text>
</comment>
<dbReference type="PANTHER" id="PTHR22807:SF53">
    <property type="entry name" value="RIBOSOMAL RNA SMALL SUBUNIT METHYLTRANSFERASE B-RELATED"/>
    <property type="match status" value="1"/>
</dbReference>
<evidence type="ECO:0000259" key="7">
    <source>
        <dbReference type="PROSITE" id="PS51686"/>
    </source>
</evidence>
<evidence type="ECO:0000313" key="8">
    <source>
        <dbReference type="EMBL" id="MCC9642401.1"/>
    </source>
</evidence>
<name>A0ABS8NIU2_9BACT</name>
<dbReference type="InterPro" id="IPR027391">
    <property type="entry name" value="Nol1_Nop2_Fmu_2"/>
</dbReference>
<dbReference type="SUPFAM" id="SSF53335">
    <property type="entry name" value="S-adenosyl-L-methionine-dependent methyltransferases"/>
    <property type="match status" value="1"/>
</dbReference>
<accession>A0ABS8NIU2</accession>
<dbReference type="InterPro" id="IPR049560">
    <property type="entry name" value="MeTrfase_RsmB-F_NOP2_cat"/>
</dbReference>
<keyword evidence="1 5" id="KW-0489">Methyltransferase</keyword>
<evidence type="ECO:0000256" key="1">
    <source>
        <dbReference type="ARBA" id="ARBA00022603"/>
    </source>
</evidence>
<dbReference type="PROSITE" id="PS51686">
    <property type="entry name" value="SAM_MT_RSMB_NOP"/>
    <property type="match status" value="1"/>
</dbReference>
<sequence length="505" mass="54925">MSRSRKGSKKGNRRSAGAKSSATRRPLEFTVDQMAAAIAPIELPVDELERLATGMTQRHPNVLRWRRDRLPSETVSTDSPPHCVPWYPLATAIPDGYPASRSIGFASGDFYLQDAGSLLALAVAKADVSWLRGKVVCDLCAAPGGKASGLLEAVGDDGFLLANEPIQSRLAPLAFNLARSGSDRYAISGQDPDQLAEKLPGVFDVVLVDAPCSGQALLSRGRQSKGAINESMIATNAARQQRILSAAERLLRPGGTLVYSTCTFAVAENEDQVSWMTSELELQPSPVDGLASYQSPLIEAAYRVWPHRDSCAGAFAARLSKPIAVEDNEEASFAEEPWMLRRGILQSEQPLDASCEELVRDVYGEQPIIDWAEHDAGFLRQRDWIAEAFCHNAPEWVKQDWTIGPEVAYRTGQTWKPSHAGAQRNVGNRFCQSVERIELGDQDAVAYLGGGTVPTGHRGWAIVQHAGRPLGWVKADGRIGKNHLPAHARIQVQATESPWVHATSP</sequence>
<evidence type="ECO:0000256" key="2">
    <source>
        <dbReference type="ARBA" id="ARBA00022679"/>
    </source>
</evidence>
<comment type="caution">
    <text evidence="8">The sequence shown here is derived from an EMBL/GenBank/DDBJ whole genome shotgun (WGS) entry which is preliminary data.</text>
</comment>
<dbReference type="Pfam" id="PF01189">
    <property type="entry name" value="Methyltr_RsmB-F"/>
    <property type="match status" value="1"/>
</dbReference>
<dbReference type="PRINTS" id="PR02008">
    <property type="entry name" value="RCMTFAMILY"/>
</dbReference>
<feature type="region of interest" description="Disordered" evidence="6">
    <location>
        <begin position="1"/>
        <end position="25"/>
    </location>
</feature>
<dbReference type="InterPro" id="IPR001678">
    <property type="entry name" value="MeTrfase_RsmB-F_NOP2_dom"/>
</dbReference>
<dbReference type="GO" id="GO:0008168">
    <property type="term" value="F:methyltransferase activity"/>
    <property type="evidence" value="ECO:0007669"/>
    <property type="project" value="UniProtKB-KW"/>
</dbReference>
<feature type="binding site" evidence="5">
    <location>
        <position position="164"/>
    </location>
    <ligand>
        <name>S-adenosyl-L-methionine</name>
        <dbReference type="ChEBI" id="CHEBI:59789"/>
    </ligand>
</feature>
<dbReference type="GO" id="GO:0032259">
    <property type="term" value="P:methylation"/>
    <property type="evidence" value="ECO:0007669"/>
    <property type="project" value="UniProtKB-KW"/>
</dbReference>